<proteinExistence type="predicted"/>
<dbReference type="Proteomes" id="UP000198290">
    <property type="component" value="Chromosome"/>
</dbReference>
<name>A0A3G9GFA0_9NEIS</name>
<dbReference type="STRING" id="332411.VI06_06855"/>
<organism evidence="1 2">
    <name type="scientific">Aquitalea magnusonii</name>
    <dbReference type="NCBI Taxonomy" id="332411"/>
    <lineage>
        <taxon>Bacteria</taxon>
        <taxon>Pseudomonadati</taxon>
        <taxon>Pseudomonadota</taxon>
        <taxon>Betaproteobacteria</taxon>
        <taxon>Neisseriales</taxon>
        <taxon>Chromobacteriaceae</taxon>
        <taxon>Aquitalea</taxon>
    </lineage>
</organism>
<evidence type="ECO:0000313" key="2">
    <source>
        <dbReference type="Proteomes" id="UP000198290"/>
    </source>
</evidence>
<dbReference type="OrthoDB" id="8592082at2"/>
<gene>
    <name evidence="1" type="ORF">DLM_0545</name>
</gene>
<dbReference type="KEGG" id="amah:DLM_0545"/>
<reference evidence="2" key="3">
    <citation type="journal article" date="2017" name="Plant Physiol. Biochem.">
        <title>Differential oxidative and antioxidative response of duckweed Lemna minor toward plant growth promoting/inhibiting bacteria.</title>
        <authorList>
            <person name="Ishizawa H."/>
            <person name="Kuroda M."/>
            <person name="Morikawa M."/>
            <person name="Ike M."/>
        </authorList>
    </citation>
    <scope>NUCLEOTIDE SEQUENCE [LARGE SCALE GENOMIC DNA]</scope>
    <source>
        <strain evidence="2">H3</strain>
    </source>
</reference>
<dbReference type="RefSeq" id="WP_089084912.1">
    <property type="nucleotide sequence ID" value="NZ_AP018823.1"/>
</dbReference>
<reference evidence="1 2" key="2">
    <citation type="journal article" date="2017" name="Genome Announc.">
        <title>Draft genome sequence of Aquitalea magnusonii strain H3, a plant growth-promoting bacterium of duckweed Lemna minor.</title>
        <authorList>
            <person name="Ishizawa H."/>
            <person name="Kuroda M."/>
            <person name="Ike M."/>
        </authorList>
    </citation>
    <scope>NUCLEOTIDE SEQUENCE [LARGE SCALE GENOMIC DNA]</scope>
    <source>
        <strain evidence="1 2">H3</strain>
    </source>
</reference>
<keyword evidence="2" id="KW-1185">Reference proteome</keyword>
<protein>
    <submittedName>
        <fullName evidence="1">Uncharacterized protein</fullName>
    </submittedName>
</protein>
<evidence type="ECO:0000313" key="1">
    <source>
        <dbReference type="EMBL" id="BBF84206.1"/>
    </source>
</evidence>
<reference evidence="2" key="1">
    <citation type="journal article" date="2017" name="Biotechnol. Biofuels">
        <title>Evaluation of environmental bacterial communities as a factor affecting the growth of duckweed Lemna minor.</title>
        <authorList>
            <person name="Ishizawa H."/>
            <person name="Kuroda M."/>
            <person name="Morikawa M."/>
            <person name="Ike M."/>
        </authorList>
    </citation>
    <scope>NUCLEOTIDE SEQUENCE [LARGE SCALE GENOMIC DNA]</scope>
    <source>
        <strain evidence="2">H3</strain>
    </source>
</reference>
<dbReference type="EMBL" id="AP018823">
    <property type="protein sequence ID" value="BBF84206.1"/>
    <property type="molecule type" value="Genomic_DNA"/>
</dbReference>
<dbReference type="AlphaFoldDB" id="A0A3G9GFA0"/>
<accession>A0A3G9GFA0</accession>
<sequence>MDKAIKAAMEGLLRVATGETPHIRRANCPENGSADRQPDCPACQAIERAERLLQPQWADKSQLLETMIRRLDIG</sequence>